<dbReference type="Proteomes" id="UP000886501">
    <property type="component" value="Unassembled WGS sequence"/>
</dbReference>
<gene>
    <name evidence="1" type="ORF">BDM02DRAFT_3271525</name>
</gene>
<evidence type="ECO:0000313" key="2">
    <source>
        <dbReference type="Proteomes" id="UP000886501"/>
    </source>
</evidence>
<accession>A0ACB6Z805</accession>
<proteinExistence type="predicted"/>
<reference evidence="1" key="2">
    <citation type="journal article" date="2020" name="Nat. Commun.">
        <title>Large-scale genome sequencing of mycorrhizal fungi provides insights into the early evolution of symbiotic traits.</title>
        <authorList>
            <person name="Miyauchi S."/>
            <person name="Kiss E."/>
            <person name="Kuo A."/>
            <person name="Drula E."/>
            <person name="Kohler A."/>
            <person name="Sanchez-Garcia M."/>
            <person name="Morin E."/>
            <person name="Andreopoulos B."/>
            <person name="Barry K.W."/>
            <person name="Bonito G."/>
            <person name="Buee M."/>
            <person name="Carver A."/>
            <person name="Chen C."/>
            <person name="Cichocki N."/>
            <person name="Clum A."/>
            <person name="Culley D."/>
            <person name="Crous P.W."/>
            <person name="Fauchery L."/>
            <person name="Girlanda M."/>
            <person name="Hayes R.D."/>
            <person name="Keri Z."/>
            <person name="LaButti K."/>
            <person name="Lipzen A."/>
            <person name="Lombard V."/>
            <person name="Magnuson J."/>
            <person name="Maillard F."/>
            <person name="Murat C."/>
            <person name="Nolan M."/>
            <person name="Ohm R.A."/>
            <person name="Pangilinan J."/>
            <person name="Pereira M.F."/>
            <person name="Perotto S."/>
            <person name="Peter M."/>
            <person name="Pfister S."/>
            <person name="Riley R."/>
            <person name="Sitrit Y."/>
            <person name="Stielow J.B."/>
            <person name="Szollosi G."/>
            <person name="Zifcakova L."/>
            <person name="Stursova M."/>
            <person name="Spatafora J.W."/>
            <person name="Tedersoo L."/>
            <person name="Vaario L.M."/>
            <person name="Yamada A."/>
            <person name="Yan M."/>
            <person name="Wang P."/>
            <person name="Xu J."/>
            <person name="Bruns T."/>
            <person name="Baldrian P."/>
            <person name="Vilgalys R."/>
            <person name="Dunand C."/>
            <person name="Henrissat B."/>
            <person name="Grigoriev I.V."/>
            <person name="Hibbett D."/>
            <person name="Nagy L.G."/>
            <person name="Martin F.M."/>
        </authorList>
    </citation>
    <scope>NUCLEOTIDE SEQUENCE</scope>
    <source>
        <strain evidence="1">P2</strain>
    </source>
</reference>
<keyword evidence="2" id="KW-1185">Reference proteome</keyword>
<organism evidence="1 2">
    <name type="scientific">Thelephora ganbajun</name>
    <name type="common">Ganba fungus</name>
    <dbReference type="NCBI Taxonomy" id="370292"/>
    <lineage>
        <taxon>Eukaryota</taxon>
        <taxon>Fungi</taxon>
        <taxon>Dikarya</taxon>
        <taxon>Basidiomycota</taxon>
        <taxon>Agaricomycotina</taxon>
        <taxon>Agaricomycetes</taxon>
        <taxon>Thelephorales</taxon>
        <taxon>Thelephoraceae</taxon>
        <taxon>Thelephora</taxon>
    </lineage>
</organism>
<protein>
    <submittedName>
        <fullName evidence="1">Uncharacterized protein</fullName>
    </submittedName>
</protein>
<name>A0ACB6Z805_THEGA</name>
<dbReference type="EMBL" id="MU118082">
    <property type="protein sequence ID" value="KAF9645662.1"/>
    <property type="molecule type" value="Genomic_DNA"/>
</dbReference>
<reference evidence="1" key="1">
    <citation type="submission" date="2019-10" db="EMBL/GenBank/DDBJ databases">
        <authorList>
            <consortium name="DOE Joint Genome Institute"/>
            <person name="Kuo A."/>
            <person name="Miyauchi S."/>
            <person name="Kiss E."/>
            <person name="Drula E."/>
            <person name="Kohler A."/>
            <person name="Sanchez-Garcia M."/>
            <person name="Andreopoulos B."/>
            <person name="Barry K.W."/>
            <person name="Bonito G."/>
            <person name="Buee M."/>
            <person name="Carver A."/>
            <person name="Chen C."/>
            <person name="Cichocki N."/>
            <person name="Clum A."/>
            <person name="Culley D."/>
            <person name="Crous P.W."/>
            <person name="Fauchery L."/>
            <person name="Girlanda M."/>
            <person name="Hayes R."/>
            <person name="Keri Z."/>
            <person name="Labutti K."/>
            <person name="Lipzen A."/>
            <person name="Lombard V."/>
            <person name="Magnuson J."/>
            <person name="Maillard F."/>
            <person name="Morin E."/>
            <person name="Murat C."/>
            <person name="Nolan M."/>
            <person name="Ohm R."/>
            <person name="Pangilinan J."/>
            <person name="Pereira M."/>
            <person name="Perotto S."/>
            <person name="Peter M."/>
            <person name="Riley R."/>
            <person name="Sitrit Y."/>
            <person name="Stielow B."/>
            <person name="Szollosi G."/>
            <person name="Zifcakova L."/>
            <person name="Stursova M."/>
            <person name="Spatafora J.W."/>
            <person name="Tedersoo L."/>
            <person name="Vaario L.-M."/>
            <person name="Yamada A."/>
            <person name="Yan M."/>
            <person name="Wang P."/>
            <person name="Xu J."/>
            <person name="Bruns T."/>
            <person name="Baldrian P."/>
            <person name="Vilgalys R."/>
            <person name="Henrissat B."/>
            <person name="Grigoriev I.V."/>
            <person name="Hibbett D."/>
            <person name="Nagy L.G."/>
            <person name="Martin F.M."/>
        </authorList>
    </citation>
    <scope>NUCLEOTIDE SEQUENCE</scope>
    <source>
        <strain evidence="1">P2</strain>
    </source>
</reference>
<evidence type="ECO:0000313" key="1">
    <source>
        <dbReference type="EMBL" id="KAF9645662.1"/>
    </source>
</evidence>
<comment type="caution">
    <text evidence="1">The sequence shown here is derived from an EMBL/GenBank/DDBJ whole genome shotgun (WGS) entry which is preliminary data.</text>
</comment>
<sequence>MFACDRNLGITAFPGLSNYKPLLKYIDEGTNACICQFSPGWPFREGNTVGTTPLDPKVQWPPRPGSEEYNLHAIYELYGHKRNASRRDRLTMKMQPGQKLSETPQYKTLGDNVTTCPGLFEAICQAVLEDAKGYIAEYGCIHAGDAEMNDGNVLFEFDAANKKPTAYPINWAKADCSFGNKPSTVAKAILLCQDYVIATHSPIKDCGTKFTFQGAKDFCKGLK</sequence>